<keyword evidence="5" id="KW-0732">Signal</keyword>
<accession>A0A1I7CKC1</accession>
<protein>
    <submittedName>
        <fullName evidence="7">FAD/FMN-containing dehydrogenase</fullName>
    </submittedName>
</protein>
<dbReference type="GO" id="GO:0071949">
    <property type="term" value="F:FAD binding"/>
    <property type="evidence" value="ECO:0007669"/>
    <property type="project" value="InterPro"/>
</dbReference>
<keyword evidence="8" id="KW-1185">Reference proteome</keyword>
<organism evidence="7 8">
    <name type="scientific">Pseudovibrio denitrificans</name>
    <dbReference type="NCBI Taxonomy" id="258256"/>
    <lineage>
        <taxon>Bacteria</taxon>
        <taxon>Pseudomonadati</taxon>
        <taxon>Pseudomonadota</taxon>
        <taxon>Alphaproteobacteria</taxon>
        <taxon>Hyphomicrobiales</taxon>
        <taxon>Stappiaceae</taxon>
        <taxon>Pseudovibrio</taxon>
    </lineage>
</organism>
<dbReference type="PANTHER" id="PTHR13878">
    <property type="entry name" value="GULONOLACTONE OXIDASE"/>
    <property type="match status" value="1"/>
</dbReference>
<dbReference type="PROSITE" id="PS51318">
    <property type="entry name" value="TAT"/>
    <property type="match status" value="1"/>
</dbReference>
<dbReference type="InterPro" id="IPR006311">
    <property type="entry name" value="TAT_signal"/>
</dbReference>
<evidence type="ECO:0000259" key="6">
    <source>
        <dbReference type="PROSITE" id="PS51387"/>
    </source>
</evidence>
<reference evidence="8" key="1">
    <citation type="submission" date="2016-10" db="EMBL/GenBank/DDBJ databases">
        <authorList>
            <person name="Varghese N."/>
            <person name="Submissions S."/>
        </authorList>
    </citation>
    <scope>NUCLEOTIDE SEQUENCE [LARGE SCALE GENOMIC DNA]</scope>
    <source>
        <strain evidence="8">DSM 17465</strain>
    </source>
</reference>
<dbReference type="InterPro" id="IPR050432">
    <property type="entry name" value="FAD-linked_Oxidoreductases_BP"/>
</dbReference>
<name>A0A1I7CKC1_9HYPH</name>
<evidence type="ECO:0000256" key="1">
    <source>
        <dbReference type="ARBA" id="ARBA00005466"/>
    </source>
</evidence>
<comment type="similarity">
    <text evidence="1">Belongs to the oxygen-dependent FAD-linked oxidoreductase family.</text>
</comment>
<dbReference type="EMBL" id="FPBD01000006">
    <property type="protein sequence ID" value="SFT99863.1"/>
    <property type="molecule type" value="Genomic_DNA"/>
</dbReference>
<dbReference type="Proteomes" id="UP000183371">
    <property type="component" value="Unassembled WGS sequence"/>
</dbReference>
<dbReference type="RefSeq" id="WP_054784693.1">
    <property type="nucleotide sequence ID" value="NZ_FPBD01000006.1"/>
</dbReference>
<dbReference type="InterPro" id="IPR016164">
    <property type="entry name" value="FAD-linked_Oxase-like_C"/>
</dbReference>
<evidence type="ECO:0000313" key="8">
    <source>
        <dbReference type="Proteomes" id="UP000183371"/>
    </source>
</evidence>
<dbReference type="SUPFAM" id="SSF55103">
    <property type="entry name" value="FAD-linked oxidases, C-terminal domain"/>
    <property type="match status" value="1"/>
</dbReference>
<dbReference type="InterPro" id="IPR036318">
    <property type="entry name" value="FAD-bd_PCMH-like_sf"/>
</dbReference>
<proteinExistence type="inferred from homology"/>
<dbReference type="GO" id="GO:0016491">
    <property type="term" value="F:oxidoreductase activity"/>
    <property type="evidence" value="ECO:0007669"/>
    <property type="project" value="UniProtKB-KW"/>
</dbReference>
<dbReference type="InterPro" id="IPR006094">
    <property type="entry name" value="Oxid_FAD_bind_N"/>
</dbReference>
<evidence type="ECO:0000256" key="3">
    <source>
        <dbReference type="ARBA" id="ARBA00022827"/>
    </source>
</evidence>
<feature type="domain" description="FAD-binding PCMH-type" evidence="6">
    <location>
        <begin position="61"/>
        <end position="231"/>
    </location>
</feature>
<keyword evidence="4" id="KW-0560">Oxidoreductase</keyword>
<dbReference type="AlphaFoldDB" id="A0A1I7CKC1"/>
<dbReference type="Gene3D" id="3.30.465.10">
    <property type="match status" value="1"/>
</dbReference>
<keyword evidence="3" id="KW-0274">FAD</keyword>
<evidence type="ECO:0000256" key="4">
    <source>
        <dbReference type="ARBA" id="ARBA00023002"/>
    </source>
</evidence>
<dbReference type="InterPro" id="IPR016166">
    <property type="entry name" value="FAD-bd_PCMH"/>
</dbReference>
<feature type="chain" id="PRO_5010206004" evidence="5">
    <location>
        <begin position="20"/>
        <end position="503"/>
    </location>
</feature>
<gene>
    <name evidence="7" type="ORF">SAMN05444141_10672</name>
</gene>
<evidence type="ECO:0000313" key="7">
    <source>
        <dbReference type="EMBL" id="SFT99863.1"/>
    </source>
</evidence>
<dbReference type="SUPFAM" id="SSF56176">
    <property type="entry name" value="FAD-binding/transporter-associated domain-like"/>
    <property type="match status" value="1"/>
</dbReference>
<feature type="signal peptide" evidence="5">
    <location>
        <begin position="1"/>
        <end position="19"/>
    </location>
</feature>
<dbReference type="PANTHER" id="PTHR13878:SF53">
    <property type="entry name" value="CYTOKININ DEHYDROGENASE 6"/>
    <property type="match status" value="1"/>
</dbReference>
<dbReference type="PROSITE" id="PS51387">
    <property type="entry name" value="FAD_PCMH"/>
    <property type="match status" value="1"/>
</dbReference>
<evidence type="ECO:0000256" key="2">
    <source>
        <dbReference type="ARBA" id="ARBA00022630"/>
    </source>
</evidence>
<sequence length="503" mass="55512">MGKISRRAFLLGGAAFAGAAGYHFLSPSPRSYGGAFPIEPQSETTGTLLSDAGELTQVSVKKHETFSGLSSGALRKEMAAQLKQAADENHPVMASVARHSMGGQSLPTNGAALSLHGGTIELHPERKSYTVSGGVRWHEVISKLDENGFSPAVMQSNNDFGVASTFSVNAHGWPVPFSGCGSTVRSLEILLADGQVQRCSPTQNSELFNAAMGGYGLFGIITELELDMVPNSRLEPEFIELPSAEYGLRMQQVLAEDPSIQMAYGRMNVDSDRFFEDSMLIVYRPTDNQSDLPAASGSGFISKASRHIFRGQLNSEGIKKVRWGIETGIGASLNSGPVTRNSLLNEPVVTLDDKDPTRTDILHEYFVEPARFAEFVQACQDVIPSSYQELLNITLRYVRKDTQSVLPFAPTDRIAAVMLFSQEKSKRGEADMARMTRDLIERTLAIGGTYYLPYRLHATQDQFERSYPNHQRFIELKQKYDPQMRFTNQLWDTYMAAKEPLNV</sequence>
<evidence type="ECO:0000256" key="5">
    <source>
        <dbReference type="SAM" id="SignalP"/>
    </source>
</evidence>
<dbReference type="InterPro" id="IPR016169">
    <property type="entry name" value="FAD-bd_PCMH_sub2"/>
</dbReference>
<dbReference type="Pfam" id="PF01565">
    <property type="entry name" value="FAD_binding_4"/>
    <property type="match status" value="1"/>
</dbReference>
<keyword evidence="2" id="KW-0285">Flavoprotein</keyword>